<sequence length="63" mass="6692">YSSNTSSIRTLSVLPPVSWCCRLDCTSSKLVHATAGPAHVLHPSRGIPSPLSSIGHECLHVQV</sequence>
<feature type="non-terminal residue" evidence="1">
    <location>
        <position position="1"/>
    </location>
</feature>
<feature type="non-terminal residue" evidence="1">
    <location>
        <position position="63"/>
    </location>
</feature>
<dbReference type="EMBL" id="JAHRIO010034011">
    <property type="protein sequence ID" value="MEQ2169773.1"/>
    <property type="molecule type" value="Genomic_DNA"/>
</dbReference>
<evidence type="ECO:0000313" key="2">
    <source>
        <dbReference type="Proteomes" id="UP001476798"/>
    </source>
</evidence>
<name>A0ABV0NED6_9TELE</name>
<proteinExistence type="predicted"/>
<gene>
    <name evidence="1" type="ORF">GOODEAATRI_028639</name>
</gene>
<keyword evidence="2" id="KW-1185">Reference proteome</keyword>
<dbReference type="Proteomes" id="UP001476798">
    <property type="component" value="Unassembled WGS sequence"/>
</dbReference>
<protein>
    <submittedName>
        <fullName evidence="1">Uncharacterized protein</fullName>
    </submittedName>
</protein>
<organism evidence="1 2">
    <name type="scientific">Goodea atripinnis</name>
    <dbReference type="NCBI Taxonomy" id="208336"/>
    <lineage>
        <taxon>Eukaryota</taxon>
        <taxon>Metazoa</taxon>
        <taxon>Chordata</taxon>
        <taxon>Craniata</taxon>
        <taxon>Vertebrata</taxon>
        <taxon>Euteleostomi</taxon>
        <taxon>Actinopterygii</taxon>
        <taxon>Neopterygii</taxon>
        <taxon>Teleostei</taxon>
        <taxon>Neoteleostei</taxon>
        <taxon>Acanthomorphata</taxon>
        <taxon>Ovalentaria</taxon>
        <taxon>Atherinomorphae</taxon>
        <taxon>Cyprinodontiformes</taxon>
        <taxon>Goodeidae</taxon>
        <taxon>Goodea</taxon>
    </lineage>
</organism>
<reference evidence="1 2" key="1">
    <citation type="submission" date="2021-06" db="EMBL/GenBank/DDBJ databases">
        <authorList>
            <person name="Palmer J.M."/>
        </authorList>
    </citation>
    <scope>NUCLEOTIDE SEQUENCE [LARGE SCALE GENOMIC DNA]</scope>
    <source>
        <strain evidence="1 2">GA_2019</strain>
        <tissue evidence="1">Muscle</tissue>
    </source>
</reference>
<accession>A0ABV0NED6</accession>
<evidence type="ECO:0000313" key="1">
    <source>
        <dbReference type="EMBL" id="MEQ2169773.1"/>
    </source>
</evidence>
<comment type="caution">
    <text evidence="1">The sequence shown here is derived from an EMBL/GenBank/DDBJ whole genome shotgun (WGS) entry which is preliminary data.</text>
</comment>